<comment type="caution">
    <text evidence="1">The sequence shown here is derived from an EMBL/GenBank/DDBJ whole genome shotgun (WGS) entry which is preliminary data.</text>
</comment>
<dbReference type="AlphaFoldDB" id="A0A820QCE4"/>
<proteinExistence type="predicted"/>
<organism evidence="1 2">
    <name type="scientific">Adineta steineri</name>
    <dbReference type="NCBI Taxonomy" id="433720"/>
    <lineage>
        <taxon>Eukaryota</taxon>
        <taxon>Metazoa</taxon>
        <taxon>Spiralia</taxon>
        <taxon>Gnathifera</taxon>
        <taxon>Rotifera</taxon>
        <taxon>Eurotatoria</taxon>
        <taxon>Bdelloidea</taxon>
        <taxon>Adinetida</taxon>
        <taxon>Adinetidae</taxon>
        <taxon>Adineta</taxon>
    </lineage>
</organism>
<reference evidence="1" key="1">
    <citation type="submission" date="2021-02" db="EMBL/GenBank/DDBJ databases">
        <authorList>
            <person name="Nowell W R."/>
        </authorList>
    </citation>
    <scope>NUCLEOTIDE SEQUENCE</scope>
</reference>
<dbReference type="Proteomes" id="UP000663881">
    <property type="component" value="Unassembled WGS sequence"/>
</dbReference>
<protein>
    <submittedName>
        <fullName evidence="1">Uncharacterized protein</fullName>
    </submittedName>
</protein>
<name>A0A820QCE4_9BILA</name>
<evidence type="ECO:0000313" key="1">
    <source>
        <dbReference type="EMBL" id="CAF4420461.1"/>
    </source>
</evidence>
<evidence type="ECO:0000313" key="2">
    <source>
        <dbReference type="Proteomes" id="UP000663881"/>
    </source>
</evidence>
<gene>
    <name evidence="1" type="ORF">OKA104_LOCUS52491</name>
</gene>
<sequence>MSEGELRVLLNKHKQMLNNTRLINALPDKGERLRNAINEIENYLVR</sequence>
<accession>A0A820QCE4</accession>
<dbReference type="EMBL" id="CAJOAY010030623">
    <property type="protein sequence ID" value="CAF4420461.1"/>
    <property type="molecule type" value="Genomic_DNA"/>
</dbReference>
<feature type="non-terminal residue" evidence="1">
    <location>
        <position position="46"/>
    </location>
</feature>